<accession>A0ABY6HLG8</accession>
<dbReference type="PANTHER" id="PTHR23200:SF48">
    <property type="entry name" value="METALLO-BETA-LACTAMASE DOMAIN-CONTAINING PROTEIN 1"/>
    <property type="match status" value="1"/>
</dbReference>
<sequence length="236" mass="26956">MIKKVAMIRFGSLGINFGEIPSHELYKFKKQLGICGESSVTLLQTDQKNILIDTGFKNEGMLSPKNIAMNQREMIHLLGYHSLTPEKIDEIFITHWHHDHFGNLPIFPNASLFFAGVSEKYVMQRLAKIGMTMDIFQLKSNAEWHEGISTLATPGHNKSHHSIIINYNEKCLISAGDAIVAKGYYDFDEIYPYNGDFYSKKIALQSMHAMIQRADIIIPGHDQPFQNWRKKNIDEA</sequence>
<proteinExistence type="predicted"/>
<gene>
    <name evidence="8" type="ORF">NEF87_000642</name>
</gene>
<comment type="catalytic activity">
    <reaction evidence="5">
        <text>a ribonucleotidyl-ribonucleotide-RNA + H2O = a 3'-end ribonucleotide-RNA + a 5'-end 5'-phospho-ribonucleoside-RNA + H(+)</text>
        <dbReference type="Rhea" id="RHEA:68096"/>
        <dbReference type="Rhea" id="RHEA-COMP:15179"/>
        <dbReference type="Rhea" id="RHEA-COMP:17355"/>
        <dbReference type="Rhea" id="RHEA-COMP:17428"/>
        <dbReference type="ChEBI" id="CHEBI:15377"/>
        <dbReference type="ChEBI" id="CHEBI:15378"/>
        <dbReference type="ChEBI" id="CHEBI:74896"/>
        <dbReference type="ChEBI" id="CHEBI:138282"/>
        <dbReference type="ChEBI" id="CHEBI:173118"/>
    </reaction>
    <physiologicalReaction direction="left-to-right" evidence="5">
        <dbReference type="Rhea" id="RHEA:68097"/>
    </physiologicalReaction>
</comment>
<dbReference type="InterPro" id="IPR001279">
    <property type="entry name" value="Metallo-B-lactamas"/>
</dbReference>
<name>A0ABY6HLG8_9ARCH</name>
<dbReference type="Gene3D" id="3.60.15.10">
    <property type="entry name" value="Ribonuclease Z/Hydroxyacylglutathione hydrolase-like"/>
    <property type="match status" value="1"/>
</dbReference>
<comment type="subunit">
    <text evidence="2">Homodimer.</text>
</comment>
<dbReference type="Pfam" id="PF00753">
    <property type="entry name" value="Lactamase_B"/>
    <property type="match status" value="1"/>
</dbReference>
<protein>
    <recommendedName>
        <fullName evidence="3">Metallo-beta-lactamase domain-containing protein 1</fullName>
    </recommendedName>
    <alternativeName>
        <fullName evidence="4">Endoribonuclease MBLAC1</fullName>
    </alternativeName>
</protein>
<evidence type="ECO:0000259" key="7">
    <source>
        <dbReference type="SMART" id="SM00849"/>
    </source>
</evidence>
<dbReference type="EMBL" id="CP104013">
    <property type="protein sequence ID" value="UYP44357.1"/>
    <property type="molecule type" value="Genomic_DNA"/>
</dbReference>
<evidence type="ECO:0000256" key="4">
    <source>
        <dbReference type="ARBA" id="ARBA00032988"/>
    </source>
</evidence>
<reference evidence="8" key="1">
    <citation type="submission" date="2022-09" db="EMBL/GenBank/DDBJ databases">
        <title>Actin cytoskeleton and complex cell architecture in an #Asgard archaeon.</title>
        <authorList>
            <person name="Ponce Toledo R.I."/>
            <person name="Schleper C."/>
            <person name="Rodrigues Oliveira T."/>
            <person name="Wollweber F."/>
            <person name="Xu J."/>
            <person name="Rittmann S."/>
            <person name="Klingl A."/>
            <person name="Pilhofer M."/>
        </authorList>
    </citation>
    <scope>NUCLEOTIDE SEQUENCE</scope>
    <source>
        <strain evidence="8">B-35</strain>
    </source>
</reference>
<dbReference type="Proteomes" id="UP001208689">
    <property type="component" value="Chromosome"/>
</dbReference>
<evidence type="ECO:0000256" key="3">
    <source>
        <dbReference type="ARBA" id="ARBA00014856"/>
    </source>
</evidence>
<dbReference type="PANTHER" id="PTHR23200">
    <property type="entry name" value="METALLO-BETA-LACTAMASE DOMAIN-CONTAINING PROTEIN 1"/>
    <property type="match status" value="1"/>
</dbReference>
<dbReference type="InterPro" id="IPR039344">
    <property type="entry name" value="MBLAC1"/>
</dbReference>
<evidence type="ECO:0000256" key="2">
    <source>
        <dbReference type="ARBA" id="ARBA00011738"/>
    </source>
</evidence>
<evidence type="ECO:0000313" key="9">
    <source>
        <dbReference type="Proteomes" id="UP001208689"/>
    </source>
</evidence>
<comment type="subcellular location">
    <subcellularLocation>
        <location evidence="1">Cytoplasm</location>
        <location evidence="1">Cytosol</location>
    </subcellularLocation>
</comment>
<organism evidence="8 9">
    <name type="scientific">Candidatus Lokiarchaeum ossiferum</name>
    <dbReference type="NCBI Taxonomy" id="2951803"/>
    <lineage>
        <taxon>Archaea</taxon>
        <taxon>Promethearchaeati</taxon>
        <taxon>Promethearchaeota</taxon>
        <taxon>Promethearchaeia</taxon>
        <taxon>Promethearchaeales</taxon>
        <taxon>Promethearchaeaceae</taxon>
        <taxon>Candidatus Lokiarchaeum</taxon>
    </lineage>
</organism>
<dbReference type="SUPFAM" id="SSF56281">
    <property type="entry name" value="Metallo-hydrolase/oxidoreductase"/>
    <property type="match status" value="1"/>
</dbReference>
<keyword evidence="9" id="KW-1185">Reference proteome</keyword>
<dbReference type="SMART" id="SM00849">
    <property type="entry name" value="Lactamase_B"/>
    <property type="match status" value="1"/>
</dbReference>
<evidence type="ECO:0000256" key="5">
    <source>
        <dbReference type="ARBA" id="ARBA00044690"/>
    </source>
</evidence>
<dbReference type="InterPro" id="IPR036866">
    <property type="entry name" value="RibonucZ/Hydroxyglut_hydro"/>
</dbReference>
<evidence type="ECO:0000256" key="1">
    <source>
        <dbReference type="ARBA" id="ARBA00004514"/>
    </source>
</evidence>
<evidence type="ECO:0000313" key="8">
    <source>
        <dbReference type="EMBL" id="UYP44357.1"/>
    </source>
</evidence>
<feature type="domain" description="Metallo-beta-lactamase" evidence="7">
    <location>
        <begin position="37"/>
        <end position="221"/>
    </location>
</feature>
<comment type="function">
    <text evidence="6">Endoribonuclease that catalyzes the hydrolysis of histone-coding pre-mRNA 3'-end. Involved in histone pre-mRNA processing during the S-phase of the cell cycle, which is required for entering/progressing through S-phase. Cleaves histone pre-mRNA at a major and a minor cleavage site after the 5'-ACCCA-3' and the 5'-ACCCACA-3' sequence, respectively, and located downstream of the stem-loop. May require the presence of the HDE element located at the histone pre-RNA 3'-end to avoid non-specific cleavage.</text>
</comment>
<evidence type="ECO:0000256" key="6">
    <source>
        <dbReference type="ARBA" id="ARBA00045869"/>
    </source>
</evidence>